<dbReference type="Proteomes" id="UP000448292">
    <property type="component" value="Unassembled WGS sequence"/>
</dbReference>
<dbReference type="GO" id="GO:0051539">
    <property type="term" value="F:4 iron, 4 sulfur cluster binding"/>
    <property type="evidence" value="ECO:0007669"/>
    <property type="project" value="UniProtKB-KW"/>
</dbReference>
<dbReference type="NCBIfam" id="TIGR04072">
    <property type="entry name" value="rSAM_ladder_B12"/>
    <property type="match status" value="1"/>
</dbReference>
<dbReference type="InterPro" id="IPR023969">
    <property type="entry name" value="CHP04072_B12-bd/rSAM"/>
</dbReference>
<dbReference type="GO" id="GO:0046872">
    <property type="term" value="F:metal ion binding"/>
    <property type="evidence" value="ECO:0007669"/>
    <property type="project" value="UniProtKB-KW"/>
</dbReference>
<dbReference type="InterPro" id="IPR058240">
    <property type="entry name" value="rSAM_sf"/>
</dbReference>
<keyword evidence="5" id="KW-0411">Iron-sulfur</keyword>
<name>A0A7M3MIJ9_9BACT</name>
<sequence length="457" mass="50641">MRVLLVTLNEELLPDPVFPLGLACLAGALHDAGHEYRAFDLNFGAPEELYALALSFVPDAIALSLRNVDNVAYPQSRSYLTEFRDICRGLTKAIDCPVILGGSGFSLYPERIMQELGADYGIVGSGEGPLISLLHALENAASQDAVFDVPNLFIRRDKSITFTREERMPLPAALPRRESLPLDRYLELGGMANVQTKRGCPLKCIYCSYPVIEGPRAMLRPVDEVVDELEALTRAGCRDVFFVDSVFNFPLENAKSICREIIDRKLELRWTCYAMPKLDAEAVELFVQSGCVGVEFGTDTLDDAMLRSMGKSFTHADAVEASSLCSKAELPFCHAILAGGPGETPQTLAATAERIAAMDPTAVIFMTGIRIIPNTELERIARQEGVIDGDTDMLEPVFYLSEAIKADLDTTIRRLAREHRTWIFPGHGIRCSPELARRIRRSGSRIPLWLHLDPNRR</sequence>
<comment type="caution">
    <text evidence="8">The sequence shown here is derived from an EMBL/GenBank/DDBJ whole genome shotgun (WGS) entry which is preliminary data.</text>
</comment>
<reference evidence="8 9" key="1">
    <citation type="submission" date="2018-06" db="EMBL/GenBank/DDBJ databases">
        <title>Complete genome of Desulfovibrio indonesiensis P37SLT.</title>
        <authorList>
            <person name="Crispim J.S."/>
            <person name="Vidigal P.M.P."/>
            <person name="Silva L.C.F."/>
            <person name="Laguardia C.N."/>
            <person name="Araujo L.C."/>
            <person name="Dias R.S."/>
            <person name="Sousa M.P."/>
            <person name="Paula S.O."/>
            <person name="Silva C."/>
        </authorList>
    </citation>
    <scope>NUCLEOTIDE SEQUENCE [LARGE SCALE GENOMIC DNA]</scope>
    <source>
        <strain evidence="8 9">P37SLT</strain>
    </source>
</reference>
<dbReference type="PROSITE" id="PS51332">
    <property type="entry name" value="B12_BINDING"/>
    <property type="match status" value="1"/>
</dbReference>
<feature type="domain" description="Radical SAM core" evidence="7">
    <location>
        <begin position="186"/>
        <end position="403"/>
    </location>
</feature>
<dbReference type="EMBL" id="QMIE01000002">
    <property type="protein sequence ID" value="TVM19220.1"/>
    <property type="molecule type" value="Genomic_DNA"/>
</dbReference>
<dbReference type="GO" id="GO:0005829">
    <property type="term" value="C:cytosol"/>
    <property type="evidence" value="ECO:0007669"/>
    <property type="project" value="TreeGrafter"/>
</dbReference>
<dbReference type="SUPFAM" id="SSF102114">
    <property type="entry name" value="Radical SAM enzymes"/>
    <property type="match status" value="1"/>
</dbReference>
<evidence type="ECO:0000313" key="9">
    <source>
        <dbReference type="Proteomes" id="UP000448292"/>
    </source>
</evidence>
<feature type="domain" description="B12-binding" evidence="6">
    <location>
        <begin position="1"/>
        <end position="144"/>
    </location>
</feature>
<evidence type="ECO:0000256" key="3">
    <source>
        <dbReference type="ARBA" id="ARBA00022723"/>
    </source>
</evidence>
<keyword evidence="2" id="KW-0949">S-adenosyl-L-methionine</keyword>
<dbReference type="Pfam" id="PF04055">
    <property type="entry name" value="Radical_SAM"/>
    <property type="match status" value="1"/>
</dbReference>
<keyword evidence="4" id="KW-0408">Iron</keyword>
<dbReference type="AlphaFoldDB" id="A0A7M3MIJ9"/>
<dbReference type="InterPro" id="IPR006638">
    <property type="entry name" value="Elp3/MiaA/NifB-like_rSAM"/>
</dbReference>
<dbReference type="RefSeq" id="WP_144301578.1">
    <property type="nucleotide sequence ID" value="NZ_QMIE01000002.1"/>
</dbReference>
<dbReference type="PANTHER" id="PTHR43409:SF16">
    <property type="entry name" value="SLR0320 PROTEIN"/>
    <property type="match status" value="1"/>
</dbReference>
<dbReference type="SFLD" id="SFLDG01123">
    <property type="entry name" value="methyltransferase_(Class_B)"/>
    <property type="match status" value="1"/>
</dbReference>
<dbReference type="GO" id="GO:0031419">
    <property type="term" value="F:cobalamin binding"/>
    <property type="evidence" value="ECO:0007669"/>
    <property type="project" value="InterPro"/>
</dbReference>
<dbReference type="InterPro" id="IPR007197">
    <property type="entry name" value="rSAM"/>
</dbReference>
<gene>
    <name evidence="8" type="ORF">DPQ33_02340</name>
</gene>
<dbReference type="OrthoDB" id="9804952at2"/>
<organism evidence="8 9">
    <name type="scientific">Oceanidesulfovibrio indonesiensis</name>
    <dbReference type="NCBI Taxonomy" id="54767"/>
    <lineage>
        <taxon>Bacteria</taxon>
        <taxon>Pseudomonadati</taxon>
        <taxon>Thermodesulfobacteriota</taxon>
        <taxon>Desulfovibrionia</taxon>
        <taxon>Desulfovibrionales</taxon>
        <taxon>Desulfovibrionaceae</taxon>
        <taxon>Oceanidesulfovibrio</taxon>
    </lineage>
</organism>
<dbReference type="InterPro" id="IPR023404">
    <property type="entry name" value="rSAM_horseshoe"/>
</dbReference>
<dbReference type="Gene3D" id="3.80.30.20">
    <property type="entry name" value="tm_1862 like domain"/>
    <property type="match status" value="1"/>
</dbReference>
<evidence type="ECO:0000313" key="8">
    <source>
        <dbReference type="EMBL" id="TVM19220.1"/>
    </source>
</evidence>
<dbReference type="SFLD" id="SFLDS00029">
    <property type="entry name" value="Radical_SAM"/>
    <property type="match status" value="1"/>
</dbReference>
<evidence type="ECO:0000259" key="7">
    <source>
        <dbReference type="PROSITE" id="PS51918"/>
    </source>
</evidence>
<evidence type="ECO:0000256" key="5">
    <source>
        <dbReference type="ARBA" id="ARBA00023014"/>
    </source>
</evidence>
<comment type="cofactor">
    <cofactor evidence="1">
        <name>[4Fe-4S] cluster</name>
        <dbReference type="ChEBI" id="CHEBI:49883"/>
    </cofactor>
</comment>
<dbReference type="CDD" id="cd01335">
    <property type="entry name" value="Radical_SAM"/>
    <property type="match status" value="1"/>
</dbReference>
<dbReference type="InterPro" id="IPR034466">
    <property type="entry name" value="Methyltransferase_Class_B"/>
</dbReference>
<accession>A0A7M3MIJ9</accession>
<dbReference type="PROSITE" id="PS51918">
    <property type="entry name" value="RADICAL_SAM"/>
    <property type="match status" value="1"/>
</dbReference>
<dbReference type="InterPro" id="IPR006158">
    <property type="entry name" value="Cobalamin-bd"/>
</dbReference>
<dbReference type="Gene3D" id="3.40.50.280">
    <property type="entry name" value="Cobalamin-binding domain"/>
    <property type="match status" value="1"/>
</dbReference>
<evidence type="ECO:0000256" key="4">
    <source>
        <dbReference type="ARBA" id="ARBA00023004"/>
    </source>
</evidence>
<dbReference type="GO" id="GO:0003824">
    <property type="term" value="F:catalytic activity"/>
    <property type="evidence" value="ECO:0007669"/>
    <property type="project" value="InterPro"/>
</dbReference>
<protein>
    <submittedName>
        <fullName evidence="8">B12-binding domain-containing radical SAM protein</fullName>
    </submittedName>
</protein>
<evidence type="ECO:0000259" key="6">
    <source>
        <dbReference type="PROSITE" id="PS51332"/>
    </source>
</evidence>
<evidence type="ECO:0000256" key="1">
    <source>
        <dbReference type="ARBA" id="ARBA00001966"/>
    </source>
</evidence>
<keyword evidence="3" id="KW-0479">Metal-binding</keyword>
<dbReference type="Pfam" id="PF02310">
    <property type="entry name" value="B12-binding"/>
    <property type="match status" value="1"/>
</dbReference>
<dbReference type="InterPro" id="IPR051198">
    <property type="entry name" value="BchE-like"/>
</dbReference>
<dbReference type="SFLD" id="SFLDG01082">
    <property type="entry name" value="B12-binding_domain_containing"/>
    <property type="match status" value="1"/>
</dbReference>
<dbReference type="SMART" id="SM00729">
    <property type="entry name" value="Elp3"/>
    <property type="match status" value="1"/>
</dbReference>
<keyword evidence="9" id="KW-1185">Reference proteome</keyword>
<evidence type="ECO:0000256" key="2">
    <source>
        <dbReference type="ARBA" id="ARBA00022691"/>
    </source>
</evidence>
<dbReference type="PANTHER" id="PTHR43409">
    <property type="entry name" value="ANAEROBIC MAGNESIUM-PROTOPORPHYRIN IX MONOMETHYL ESTER CYCLASE-RELATED"/>
    <property type="match status" value="1"/>
</dbReference>
<proteinExistence type="predicted"/>